<feature type="compositionally biased region" description="Polar residues" evidence="3">
    <location>
        <begin position="459"/>
        <end position="469"/>
    </location>
</feature>
<organism evidence="6 7">
    <name type="scientific">Moelleriella libera RCEF 2490</name>
    <dbReference type="NCBI Taxonomy" id="1081109"/>
    <lineage>
        <taxon>Eukaryota</taxon>
        <taxon>Fungi</taxon>
        <taxon>Dikarya</taxon>
        <taxon>Ascomycota</taxon>
        <taxon>Pezizomycotina</taxon>
        <taxon>Sordariomycetes</taxon>
        <taxon>Hypocreomycetidae</taxon>
        <taxon>Hypocreales</taxon>
        <taxon>Clavicipitaceae</taxon>
        <taxon>Moelleriella</taxon>
    </lineage>
</organism>
<keyword evidence="7" id="KW-1185">Reference proteome</keyword>
<dbReference type="Gene3D" id="1.20.1270.60">
    <property type="entry name" value="Arfaptin homology (AH) domain/BAR domain"/>
    <property type="match status" value="1"/>
</dbReference>
<name>A0A168BG70_9HYPO</name>
<evidence type="ECO:0000256" key="2">
    <source>
        <dbReference type="PROSITE-ProRule" id="PRU01077"/>
    </source>
</evidence>
<dbReference type="OrthoDB" id="437889at2759"/>
<sequence>MADARKSAAEEPLPPLPHEHHRERSSSLAADDTKSTQAELEAVAPEPILDGKQSSEDQGGTPLEKVSSTTTNEPVQPVVDPIVARHVDNVMSSELGIPTLLNRLKQSVASAKEFAQFLKRRSVLEDDHAQSLRKLCRSSQDNSRRPEHRQGTFAKSYDEMISIHDRMAENGSQFAASLHQMQEELLELVANGERGRKIWKTNGLAAEHKVADLEQVMRKSKAKYDSLAEEYDRARTGEGRQGGKVLGAFKAHKSAAQQEEDLLRKVQTADQTYQSHVQTLQNEKTHLEKSARPEAVRALRNLITEIDSGVALQMQKFAAYNETLLLGNGLIVSPFRKQAVEASDQPRSLREAVAAIDNTKDLNEFVASQHDKIQPYSEVKYERNPILKPPVSSVGQPHGQGYNPPAAIPQTSSSSDGPPKSFTMGSRSSAGVMSSQGPPLPVAPLGGMTDPNRPFAQNHGRSFSQGNMLSQQAPNQQQPQSSVRNSAQPAPRYSNPMSSQGPPQLGALPFQGSQSQSSPQSTTSPQGPSFGNEPDPRNSGSLAGAPAQTSGAAPAYPSAARNMQSISQPVFGVSLNRLYERDSLAVPVVVYQCIQAVDLFGLGVEGIYRQSGSMNHINKLKGMFDAESSNPVLDFRNPENFYHDVNSVTGLLKQFFRDLPDPLLTTEHHDAFVNAASKNFPPPFVTSLSLYPAPILAGLASQPVTFRMLTQSLTEHEDDIVRRDSLHGIINSLPDPNYATLRAMTLHLYRVMDNSHVNRMNSHNLAVIFGPTLMGSDPSTAITDAGWQIKVIDTILQNTYQIFDED</sequence>
<dbReference type="CDD" id="cd07652">
    <property type="entry name" value="F-BAR_Rgd1"/>
    <property type="match status" value="1"/>
</dbReference>
<feature type="domain" description="Rho-GAP" evidence="4">
    <location>
        <begin position="573"/>
        <end position="803"/>
    </location>
</feature>
<evidence type="ECO:0000313" key="7">
    <source>
        <dbReference type="Proteomes" id="UP000078544"/>
    </source>
</evidence>
<dbReference type="EMBL" id="AZGY01000009">
    <property type="protein sequence ID" value="KZZ95268.1"/>
    <property type="molecule type" value="Genomic_DNA"/>
</dbReference>
<feature type="domain" description="F-BAR" evidence="5">
    <location>
        <begin position="85"/>
        <end position="351"/>
    </location>
</feature>
<evidence type="ECO:0000259" key="5">
    <source>
        <dbReference type="PROSITE" id="PS51741"/>
    </source>
</evidence>
<reference evidence="6 7" key="1">
    <citation type="journal article" date="2016" name="Genome Biol. Evol.">
        <title>Divergent and convergent evolution of fungal pathogenicity.</title>
        <authorList>
            <person name="Shang Y."/>
            <person name="Xiao G."/>
            <person name="Zheng P."/>
            <person name="Cen K."/>
            <person name="Zhan S."/>
            <person name="Wang C."/>
        </authorList>
    </citation>
    <scope>NUCLEOTIDE SEQUENCE [LARGE SCALE GENOMIC DNA]</scope>
    <source>
        <strain evidence="6 7">RCEF 2490</strain>
    </source>
</reference>
<dbReference type="Gene3D" id="1.10.555.10">
    <property type="entry name" value="Rho GTPase activation protein"/>
    <property type="match status" value="1"/>
</dbReference>
<dbReference type="Pfam" id="PF00620">
    <property type="entry name" value="RhoGAP"/>
    <property type="match status" value="1"/>
</dbReference>
<feature type="compositionally biased region" description="Low complexity" evidence="3">
    <location>
        <begin position="470"/>
        <end position="482"/>
    </location>
</feature>
<feature type="region of interest" description="Disordered" evidence="3">
    <location>
        <begin position="387"/>
        <end position="556"/>
    </location>
</feature>
<evidence type="ECO:0000256" key="1">
    <source>
        <dbReference type="ARBA" id="ARBA00022468"/>
    </source>
</evidence>
<dbReference type="InterPro" id="IPR027267">
    <property type="entry name" value="AH/BAR_dom_sf"/>
</dbReference>
<dbReference type="SMART" id="SM00055">
    <property type="entry name" value="FCH"/>
    <property type="match status" value="1"/>
</dbReference>
<dbReference type="SMART" id="SM00324">
    <property type="entry name" value="RhoGAP"/>
    <property type="match status" value="1"/>
</dbReference>
<comment type="caution">
    <text evidence="6">The sequence shown here is derived from an EMBL/GenBank/DDBJ whole genome shotgun (WGS) entry which is preliminary data.</text>
</comment>
<dbReference type="SUPFAM" id="SSF48350">
    <property type="entry name" value="GTPase activation domain, GAP"/>
    <property type="match status" value="1"/>
</dbReference>
<gene>
    <name evidence="6" type="ORF">AAL_04499</name>
</gene>
<dbReference type="Proteomes" id="UP000078544">
    <property type="component" value="Unassembled WGS sequence"/>
</dbReference>
<dbReference type="GO" id="GO:0005096">
    <property type="term" value="F:GTPase activator activity"/>
    <property type="evidence" value="ECO:0007669"/>
    <property type="project" value="UniProtKB-KW"/>
</dbReference>
<dbReference type="InterPro" id="IPR001060">
    <property type="entry name" value="FCH_dom"/>
</dbReference>
<feature type="compositionally biased region" description="Low complexity" evidence="3">
    <location>
        <begin position="509"/>
        <end position="530"/>
    </location>
</feature>
<dbReference type="PROSITE" id="PS51741">
    <property type="entry name" value="F_BAR"/>
    <property type="match status" value="1"/>
</dbReference>
<dbReference type="FunFam" id="1.20.1270.60:FF:000063">
    <property type="entry name" value="Rho GTPase activator"/>
    <property type="match status" value="1"/>
</dbReference>
<keyword evidence="1" id="KW-0343">GTPase activation</keyword>
<dbReference type="AlphaFoldDB" id="A0A168BG70"/>
<dbReference type="PANTHER" id="PTHR23176">
    <property type="entry name" value="RHO/RAC/CDC GTPASE-ACTIVATING PROTEIN"/>
    <property type="match status" value="1"/>
</dbReference>
<dbReference type="InterPro" id="IPR031160">
    <property type="entry name" value="F_BAR_dom"/>
</dbReference>
<keyword evidence="2" id="KW-0175">Coiled coil</keyword>
<dbReference type="InterPro" id="IPR000198">
    <property type="entry name" value="RhoGAP_dom"/>
</dbReference>
<dbReference type="PANTHER" id="PTHR23176:SF136">
    <property type="entry name" value="RHO GTPASE ACTIVATOR (RGD1)"/>
    <property type="match status" value="1"/>
</dbReference>
<accession>A0A168BG70</accession>
<evidence type="ECO:0000256" key="3">
    <source>
        <dbReference type="SAM" id="MobiDB-lite"/>
    </source>
</evidence>
<feature type="compositionally biased region" description="Polar residues" evidence="3">
    <location>
        <begin position="423"/>
        <end position="437"/>
    </location>
</feature>
<dbReference type="Pfam" id="PF00611">
    <property type="entry name" value="FCH"/>
    <property type="match status" value="1"/>
</dbReference>
<dbReference type="PROSITE" id="PS50238">
    <property type="entry name" value="RHOGAP"/>
    <property type="match status" value="1"/>
</dbReference>
<dbReference type="STRING" id="1081109.A0A168BG70"/>
<proteinExistence type="predicted"/>
<protein>
    <submittedName>
        <fullName evidence="6">RhoGAP domain containing protein</fullName>
    </submittedName>
</protein>
<evidence type="ECO:0000313" key="6">
    <source>
        <dbReference type="EMBL" id="KZZ95268.1"/>
    </source>
</evidence>
<dbReference type="InterPro" id="IPR008936">
    <property type="entry name" value="Rho_GTPase_activation_prot"/>
</dbReference>
<feature type="region of interest" description="Disordered" evidence="3">
    <location>
        <begin position="1"/>
        <end position="79"/>
    </location>
</feature>
<evidence type="ECO:0000259" key="4">
    <source>
        <dbReference type="PROSITE" id="PS50238"/>
    </source>
</evidence>
<dbReference type="InterPro" id="IPR050729">
    <property type="entry name" value="Rho-GAP"/>
</dbReference>
<dbReference type="SUPFAM" id="SSF103657">
    <property type="entry name" value="BAR/IMD domain-like"/>
    <property type="match status" value="1"/>
</dbReference>
<dbReference type="GO" id="GO:0005938">
    <property type="term" value="C:cell cortex"/>
    <property type="evidence" value="ECO:0007669"/>
    <property type="project" value="UniProtKB-ARBA"/>
</dbReference>
<dbReference type="GO" id="GO:0007165">
    <property type="term" value="P:signal transduction"/>
    <property type="evidence" value="ECO:0007669"/>
    <property type="project" value="InterPro"/>
</dbReference>